<dbReference type="Ensembl" id="ENSEBUT00000009235.1">
    <property type="protein sequence ID" value="ENSEBUP00000008724.1"/>
    <property type="gene ID" value="ENSEBUG00000005628.1"/>
</dbReference>
<keyword evidence="3" id="KW-1185">Reference proteome</keyword>
<dbReference type="Gene3D" id="2.60.120.740">
    <property type="match status" value="1"/>
</dbReference>
<dbReference type="GO" id="GO:0030246">
    <property type="term" value="F:carbohydrate binding"/>
    <property type="evidence" value="ECO:0007669"/>
    <property type="project" value="InterPro"/>
</dbReference>
<evidence type="ECO:0000313" key="2">
    <source>
        <dbReference type="Ensembl" id="ENSEBUP00000008724.1"/>
    </source>
</evidence>
<dbReference type="AlphaFoldDB" id="A0A8C4Q1Y3"/>
<dbReference type="PANTHER" id="PTHR46780">
    <property type="entry name" value="PROTEIN EVA-1"/>
    <property type="match status" value="1"/>
</dbReference>
<evidence type="ECO:0000313" key="3">
    <source>
        <dbReference type="Proteomes" id="UP000694388"/>
    </source>
</evidence>
<dbReference type="GeneTree" id="ENSGT00940000159684"/>
<sequence length="117" mass="13230">MRKLSLGNKMLFAGGTGLIRRELACQGYLLGLRCPGNDVIRVENANYGRTDPQVCDADAFQMHNVRCFLPEAFKITALRCNNRTSCDLSATPDLFPDPCPGTFKYLEVQLPYTRRRR</sequence>
<reference evidence="2" key="1">
    <citation type="submission" date="2025-08" db="UniProtKB">
        <authorList>
            <consortium name="Ensembl"/>
        </authorList>
    </citation>
    <scope>IDENTIFICATION</scope>
</reference>
<dbReference type="Pfam" id="PF02140">
    <property type="entry name" value="SUEL_Lectin"/>
    <property type="match status" value="1"/>
</dbReference>
<organism evidence="2 3">
    <name type="scientific">Eptatretus burgeri</name>
    <name type="common">Inshore hagfish</name>
    <dbReference type="NCBI Taxonomy" id="7764"/>
    <lineage>
        <taxon>Eukaryota</taxon>
        <taxon>Metazoa</taxon>
        <taxon>Chordata</taxon>
        <taxon>Craniata</taxon>
        <taxon>Vertebrata</taxon>
        <taxon>Cyclostomata</taxon>
        <taxon>Myxini</taxon>
        <taxon>Myxiniformes</taxon>
        <taxon>Myxinidae</taxon>
        <taxon>Eptatretinae</taxon>
        <taxon>Eptatretus</taxon>
    </lineage>
</organism>
<dbReference type="Proteomes" id="UP000694388">
    <property type="component" value="Unplaced"/>
</dbReference>
<proteinExistence type="predicted"/>
<evidence type="ECO:0000259" key="1">
    <source>
        <dbReference type="PROSITE" id="PS50228"/>
    </source>
</evidence>
<accession>A0A8C4Q1Y3</accession>
<name>A0A8C4Q1Y3_EPTBU</name>
<dbReference type="OMA" id="QSTEINC"/>
<protein>
    <recommendedName>
        <fullName evidence="1">SUEL-type lectin domain-containing protein</fullName>
    </recommendedName>
</protein>
<dbReference type="FunFam" id="2.60.120.740:FF:000001">
    <property type="entry name" value="Adhesion G protein-coupled receptor L2"/>
    <property type="match status" value="1"/>
</dbReference>
<dbReference type="InterPro" id="IPR043159">
    <property type="entry name" value="Lectin_gal-bd_sf"/>
</dbReference>
<dbReference type="PROSITE" id="PS50228">
    <property type="entry name" value="SUEL_LECTIN"/>
    <property type="match status" value="1"/>
</dbReference>
<feature type="domain" description="SUEL-type lectin" evidence="1">
    <location>
        <begin position="24"/>
        <end position="113"/>
    </location>
</feature>
<reference evidence="2" key="2">
    <citation type="submission" date="2025-09" db="UniProtKB">
        <authorList>
            <consortium name="Ensembl"/>
        </authorList>
    </citation>
    <scope>IDENTIFICATION</scope>
</reference>
<dbReference type="InterPro" id="IPR000922">
    <property type="entry name" value="Lectin_gal-bd_dom"/>
</dbReference>